<keyword evidence="3" id="KW-0863">Zinc-finger</keyword>
<dbReference type="InterPro" id="IPR003604">
    <property type="entry name" value="Matrin/U1-like-C_Znf_C2H2"/>
</dbReference>
<protein>
    <submittedName>
        <fullName evidence="9">DgyrCDS3706</fullName>
    </submittedName>
</protein>
<dbReference type="GO" id="GO:0000398">
    <property type="term" value="P:mRNA splicing, via spliceosome"/>
    <property type="evidence" value="ECO:0007669"/>
    <property type="project" value="InterPro"/>
</dbReference>
<dbReference type="PROSITE" id="PS50020">
    <property type="entry name" value="WW_DOMAIN_2"/>
    <property type="match status" value="1"/>
</dbReference>
<dbReference type="PANTHER" id="PTHR13173:SF10">
    <property type="entry name" value="WW DOMAIN-BINDING PROTEIN 4"/>
    <property type="match status" value="1"/>
</dbReference>
<keyword evidence="10" id="KW-1185">Reference proteome</keyword>
<dbReference type="PROSITE" id="PS50171">
    <property type="entry name" value="ZF_MATRIN"/>
    <property type="match status" value="1"/>
</dbReference>
<feature type="domain" description="WW" evidence="7">
    <location>
        <begin position="159"/>
        <end position="192"/>
    </location>
</feature>
<dbReference type="InterPro" id="IPR001202">
    <property type="entry name" value="WW_dom"/>
</dbReference>
<dbReference type="SUPFAM" id="SSF57667">
    <property type="entry name" value="beta-beta-alpha zinc fingers"/>
    <property type="match status" value="1"/>
</dbReference>
<dbReference type="InterPro" id="IPR013085">
    <property type="entry name" value="U1-CZ_Znf_C2H2"/>
</dbReference>
<dbReference type="GO" id="GO:0008270">
    <property type="term" value="F:zinc ion binding"/>
    <property type="evidence" value="ECO:0007669"/>
    <property type="project" value="UniProtKB-KW"/>
</dbReference>
<keyword evidence="2" id="KW-0479">Metal-binding</keyword>
<evidence type="ECO:0000256" key="2">
    <source>
        <dbReference type="ARBA" id="ARBA00022723"/>
    </source>
</evidence>
<name>A0A7I8VER5_9ANNE</name>
<evidence type="ECO:0000259" key="8">
    <source>
        <dbReference type="PROSITE" id="PS50171"/>
    </source>
</evidence>
<dbReference type="InterPro" id="IPR036020">
    <property type="entry name" value="WW_dom_sf"/>
</dbReference>
<dbReference type="SMART" id="SM00456">
    <property type="entry name" value="WW"/>
    <property type="match status" value="1"/>
</dbReference>
<feature type="compositionally biased region" description="Pro residues" evidence="6">
    <location>
        <begin position="211"/>
        <end position="226"/>
    </location>
</feature>
<feature type="domain" description="Matrin-type" evidence="8">
    <location>
        <begin position="12"/>
        <end position="43"/>
    </location>
</feature>
<comment type="caution">
    <text evidence="9">The sequence shown here is derived from an EMBL/GenBank/DDBJ whole genome shotgun (WGS) entry which is preliminary data.</text>
</comment>
<comment type="subcellular location">
    <subcellularLocation>
        <location evidence="1">Nucleus</location>
    </subcellularLocation>
</comment>
<dbReference type="Gene3D" id="2.20.70.10">
    <property type="match status" value="1"/>
</dbReference>
<evidence type="ECO:0000313" key="10">
    <source>
        <dbReference type="Proteomes" id="UP000549394"/>
    </source>
</evidence>
<dbReference type="Proteomes" id="UP000549394">
    <property type="component" value="Unassembled WGS sequence"/>
</dbReference>
<dbReference type="GO" id="GO:0071011">
    <property type="term" value="C:precatalytic spliceosome"/>
    <property type="evidence" value="ECO:0007669"/>
    <property type="project" value="TreeGrafter"/>
</dbReference>
<reference evidence="9 10" key="1">
    <citation type="submission" date="2020-08" db="EMBL/GenBank/DDBJ databases">
        <authorList>
            <person name="Hejnol A."/>
        </authorList>
    </citation>
    <scope>NUCLEOTIDE SEQUENCE [LARGE SCALE GENOMIC DNA]</scope>
</reference>
<evidence type="ECO:0000313" key="9">
    <source>
        <dbReference type="EMBL" id="CAD5114656.1"/>
    </source>
</evidence>
<dbReference type="GO" id="GO:0003723">
    <property type="term" value="F:RNA binding"/>
    <property type="evidence" value="ECO:0007669"/>
    <property type="project" value="TreeGrafter"/>
</dbReference>
<dbReference type="Pfam" id="PF06220">
    <property type="entry name" value="zf-U1"/>
    <property type="match status" value="1"/>
</dbReference>
<evidence type="ECO:0000259" key="7">
    <source>
        <dbReference type="PROSITE" id="PS50020"/>
    </source>
</evidence>
<evidence type="ECO:0000256" key="3">
    <source>
        <dbReference type="ARBA" id="ARBA00022771"/>
    </source>
</evidence>
<dbReference type="PANTHER" id="PTHR13173">
    <property type="entry name" value="WW DOMAIN BINDING PROTEIN 4"/>
    <property type="match status" value="1"/>
</dbReference>
<dbReference type="SMART" id="SM00451">
    <property type="entry name" value="ZnF_U1"/>
    <property type="match status" value="1"/>
</dbReference>
<organism evidence="9 10">
    <name type="scientific">Dimorphilus gyrociliatus</name>
    <dbReference type="NCBI Taxonomy" id="2664684"/>
    <lineage>
        <taxon>Eukaryota</taxon>
        <taxon>Metazoa</taxon>
        <taxon>Spiralia</taxon>
        <taxon>Lophotrochozoa</taxon>
        <taxon>Annelida</taxon>
        <taxon>Polychaeta</taxon>
        <taxon>Polychaeta incertae sedis</taxon>
        <taxon>Dinophilidae</taxon>
        <taxon>Dimorphilus</taxon>
    </lineage>
</organism>
<keyword evidence="4" id="KW-0862">Zinc</keyword>
<evidence type="ECO:0000256" key="4">
    <source>
        <dbReference type="ARBA" id="ARBA00022833"/>
    </source>
</evidence>
<dbReference type="CDD" id="cd00201">
    <property type="entry name" value="WW"/>
    <property type="match status" value="1"/>
</dbReference>
<dbReference type="EMBL" id="CAJFCJ010000005">
    <property type="protein sequence ID" value="CAD5114656.1"/>
    <property type="molecule type" value="Genomic_DNA"/>
</dbReference>
<evidence type="ECO:0000256" key="1">
    <source>
        <dbReference type="ARBA" id="ARBA00004123"/>
    </source>
</evidence>
<dbReference type="Gene3D" id="3.30.160.60">
    <property type="entry name" value="Classic Zinc Finger"/>
    <property type="match status" value="1"/>
</dbReference>
<dbReference type="InterPro" id="IPR040023">
    <property type="entry name" value="WBP4"/>
</dbReference>
<accession>A0A7I8VER5</accession>
<dbReference type="AlphaFoldDB" id="A0A7I8VER5"/>
<proteinExistence type="predicted"/>
<evidence type="ECO:0000256" key="5">
    <source>
        <dbReference type="ARBA" id="ARBA00023242"/>
    </source>
</evidence>
<gene>
    <name evidence="9" type="ORF">DGYR_LOCUS3482</name>
</gene>
<evidence type="ECO:0000256" key="6">
    <source>
        <dbReference type="SAM" id="MobiDB-lite"/>
    </source>
</evidence>
<dbReference type="SUPFAM" id="SSF51045">
    <property type="entry name" value="WW domain"/>
    <property type="match status" value="1"/>
</dbReference>
<feature type="region of interest" description="Disordered" evidence="6">
    <location>
        <begin position="202"/>
        <end position="284"/>
    </location>
</feature>
<sequence length="375" mass="42653">MLADYWKSNPKHFCEFCNCWFAENKSSVEHHEQGKRHKENVQKRLRELGELGKQQDKDKQFMSNSLMAMEQAAMRALQKDITKNPNMAGAYGVRFKDSTCNYVPIPEMATEEPGASKRQKVEATESITIPQVQEFIPKPKAEPSALVKDLTNAALAAESLREGEWQELKSNEGYTYYWHTGTNAVQWEPPEGFIPTEELQEIPLPSGSCPIEPPMPPEQMAPPIPPVKLEKPEASDPQPDNSQFDYLAVKSEPTYSAQDIKPEPLESNIVKTEEEEEESDIPPAFLTLAPQKSNTDLPYGTWQTVRESQAAPIDLGLPEVVQKKSNQKIIKLEDSKFTIREKKANTFSKEFEEFKKRKLASKKKPNLRTSRERTD</sequence>
<dbReference type="InterPro" id="IPR000690">
    <property type="entry name" value="Matrin/U1-C_Znf_C2H2"/>
</dbReference>
<dbReference type="OrthoDB" id="191651at2759"/>
<keyword evidence="5" id="KW-0539">Nucleus</keyword>
<dbReference type="InterPro" id="IPR036236">
    <property type="entry name" value="Znf_C2H2_sf"/>
</dbReference>